<name>A0A1V8T0M8_9PEZI</name>
<dbReference type="InParanoid" id="A0A1V8T0M8"/>
<evidence type="ECO:0000313" key="3">
    <source>
        <dbReference type="Proteomes" id="UP000192596"/>
    </source>
</evidence>
<proteinExistence type="predicted"/>
<feature type="region of interest" description="Disordered" evidence="1">
    <location>
        <begin position="1"/>
        <end position="29"/>
    </location>
</feature>
<evidence type="ECO:0000313" key="2">
    <source>
        <dbReference type="EMBL" id="OQO04821.1"/>
    </source>
</evidence>
<reference evidence="3" key="1">
    <citation type="submission" date="2017-03" db="EMBL/GenBank/DDBJ databases">
        <title>Genomes of endolithic fungi from Antarctica.</title>
        <authorList>
            <person name="Coleine C."/>
            <person name="Masonjones S."/>
            <person name="Stajich J.E."/>
        </authorList>
    </citation>
    <scope>NUCLEOTIDE SEQUENCE [LARGE SCALE GENOMIC DNA]</scope>
    <source>
        <strain evidence="3">CCFEE 5527</strain>
    </source>
</reference>
<gene>
    <name evidence="2" type="ORF">B0A48_07838</name>
</gene>
<evidence type="ECO:0000256" key="1">
    <source>
        <dbReference type="SAM" id="MobiDB-lite"/>
    </source>
</evidence>
<sequence length="99" mass="10512">MSKQQPPYGGPPSDKDTPSQDRGLFHQEAQKHECHHYLRMYGGQVATAAMYGFGATLGADAANAAVGEMRVSFKNGGGIDGAVSKLRSGSMMEILPKNV</sequence>
<comment type="caution">
    <text evidence="2">The sequence shown here is derived from an EMBL/GenBank/DDBJ whole genome shotgun (WGS) entry which is preliminary data.</text>
</comment>
<protein>
    <submittedName>
        <fullName evidence="2">Uncharacterized protein</fullName>
    </submittedName>
</protein>
<dbReference type="Proteomes" id="UP000192596">
    <property type="component" value="Unassembled WGS sequence"/>
</dbReference>
<accession>A0A1V8T0M8</accession>
<feature type="compositionally biased region" description="Basic and acidic residues" evidence="1">
    <location>
        <begin position="13"/>
        <end position="29"/>
    </location>
</feature>
<organism evidence="2 3">
    <name type="scientific">Cryoendolithus antarcticus</name>
    <dbReference type="NCBI Taxonomy" id="1507870"/>
    <lineage>
        <taxon>Eukaryota</taxon>
        <taxon>Fungi</taxon>
        <taxon>Dikarya</taxon>
        <taxon>Ascomycota</taxon>
        <taxon>Pezizomycotina</taxon>
        <taxon>Dothideomycetes</taxon>
        <taxon>Dothideomycetidae</taxon>
        <taxon>Cladosporiales</taxon>
        <taxon>Cladosporiaceae</taxon>
        <taxon>Cryoendolithus</taxon>
    </lineage>
</organism>
<dbReference type="OrthoDB" id="3813156at2759"/>
<dbReference type="EMBL" id="NAJO01000020">
    <property type="protein sequence ID" value="OQO04821.1"/>
    <property type="molecule type" value="Genomic_DNA"/>
</dbReference>
<keyword evidence="3" id="KW-1185">Reference proteome</keyword>
<dbReference type="AlphaFoldDB" id="A0A1V8T0M8"/>